<dbReference type="SUPFAM" id="SSF53335">
    <property type="entry name" value="S-adenosyl-L-methionine-dependent methyltransferases"/>
    <property type="match status" value="1"/>
</dbReference>
<feature type="non-terminal residue" evidence="3">
    <location>
        <position position="1"/>
    </location>
</feature>
<sequence>AKRLPYGRVQGGVLNNMKILNLYAGLGGNRKNWEDCEVTAVESNQQIADAYRKVFPDDLVVVGDAHHILPSMPGSITEPDFIWSSPPCQSHSRMQLSGRNRTPMYADMALWQEIIFLQTHFKGNWVIENVVPYYEPLVKPTVKRGRHLFWSNMDLSFVQDVPSPKNFIKTQDKAALLEWLGMPDPGNIYYDGNHDPLQVLRNCVHPFIGEQIMEIAQNA</sequence>
<keyword evidence="2" id="KW-0808">Transferase</keyword>
<accession>X0XXE7</accession>
<feature type="non-terminal residue" evidence="3">
    <location>
        <position position="219"/>
    </location>
</feature>
<dbReference type="GO" id="GO:0008168">
    <property type="term" value="F:methyltransferase activity"/>
    <property type="evidence" value="ECO:0007669"/>
    <property type="project" value="UniProtKB-KW"/>
</dbReference>
<dbReference type="InterPro" id="IPR001525">
    <property type="entry name" value="C5_MeTfrase"/>
</dbReference>
<evidence type="ECO:0000256" key="2">
    <source>
        <dbReference type="ARBA" id="ARBA00022679"/>
    </source>
</evidence>
<name>X0XXE7_9ZZZZ</name>
<evidence type="ECO:0000313" key="3">
    <source>
        <dbReference type="EMBL" id="GAG47995.1"/>
    </source>
</evidence>
<gene>
    <name evidence="3" type="ORF">S01H1_80477</name>
</gene>
<reference evidence="3" key="1">
    <citation type="journal article" date="2014" name="Front. Microbiol.">
        <title>High frequency of phylogenetically diverse reductive dehalogenase-homologous genes in deep subseafloor sedimentary metagenomes.</title>
        <authorList>
            <person name="Kawai M."/>
            <person name="Futagami T."/>
            <person name="Toyoda A."/>
            <person name="Takaki Y."/>
            <person name="Nishi S."/>
            <person name="Hori S."/>
            <person name="Arai W."/>
            <person name="Tsubouchi T."/>
            <person name="Morono Y."/>
            <person name="Uchiyama I."/>
            <person name="Ito T."/>
            <person name="Fujiyama A."/>
            <person name="Inagaki F."/>
            <person name="Takami H."/>
        </authorList>
    </citation>
    <scope>NUCLEOTIDE SEQUENCE</scope>
    <source>
        <strain evidence="3">Expedition CK06-06</strain>
    </source>
</reference>
<dbReference type="AlphaFoldDB" id="X0XXE7"/>
<protein>
    <recommendedName>
        <fullName evidence="4">DNA (cytosine-5-)-methyltransferase</fullName>
    </recommendedName>
</protein>
<keyword evidence="1" id="KW-0489">Methyltransferase</keyword>
<dbReference type="Pfam" id="PF00145">
    <property type="entry name" value="DNA_methylase"/>
    <property type="match status" value="1"/>
</dbReference>
<evidence type="ECO:0008006" key="4">
    <source>
        <dbReference type="Google" id="ProtNLM"/>
    </source>
</evidence>
<proteinExistence type="predicted"/>
<organism evidence="3">
    <name type="scientific">marine sediment metagenome</name>
    <dbReference type="NCBI Taxonomy" id="412755"/>
    <lineage>
        <taxon>unclassified sequences</taxon>
        <taxon>metagenomes</taxon>
        <taxon>ecological metagenomes</taxon>
    </lineage>
</organism>
<dbReference type="GO" id="GO:0032259">
    <property type="term" value="P:methylation"/>
    <property type="evidence" value="ECO:0007669"/>
    <property type="project" value="UniProtKB-KW"/>
</dbReference>
<comment type="caution">
    <text evidence="3">The sequence shown here is derived from an EMBL/GenBank/DDBJ whole genome shotgun (WGS) entry which is preliminary data.</text>
</comment>
<evidence type="ECO:0000256" key="1">
    <source>
        <dbReference type="ARBA" id="ARBA00022603"/>
    </source>
</evidence>
<dbReference type="InterPro" id="IPR029063">
    <property type="entry name" value="SAM-dependent_MTases_sf"/>
</dbReference>
<dbReference type="EMBL" id="BARS01054350">
    <property type="protein sequence ID" value="GAG47995.1"/>
    <property type="molecule type" value="Genomic_DNA"/>
</dbReference>
<dbReference type="Gene3D" id="3.40.50.150">
    <property type="entry name" value="Vaccinia Virus protein VP39"/>
    <property type="match status" value="1"/>
</dbReference>